<keyword evidence="1" id="KW-0805">Transcription regulation</keyword>
<evidence type="ECO:0000256" key="3">
    <source>
        <dbReference type="ARBA" id="ARBA00023163"/>
    </source>
</evidence>
<evidence type="ECO:0000259" key="4">
    <source>
        <dbReference type="PROSITE" id="PS01124"/>
    </source>
</evidence>
<dbReference type="InterPro" id="IPR018060">
    <property type="entry name" value="HTH_AraC"/>
</dbReference>
<comment type="caution">
    <text evidence="5">The sequence shown here is derived from an EMBL/GenBank/DDBJ whole genome shotgun (WGS) entry which is preliminary data.</text>
</comment>
<evidence type="ECO:0000256" key="2">
    <source>
        <dbReference type="ARBA" id="ARBA00023125"/>
    </source>
</evidence>
<dbReference type="PANTHER" id="PTHR43280:SF32">
    <property type="entry name" value="TRANSCRIPTIONAL REGULATORY PROTEIN"/>
    <property type="match status" value="1"/>
</dbReference>
<dbReference type="PANTHER" id="PTHR43280">
    <property type="entry name" value="ARAC-FAMILY TRANSCRIPTIONAL REGULATOR"/>
    <property type="match status" value="1"/>
</dbReference>
<reference evidence="5 6" key="1">
    <citation type="submission" date="2018-06" db="EMBL/GenBank/DDBJ databases">
        <title>Genomic Encyclopedia of Archaeal and Bacterial Type Strains, Phase II (KMG-II): from individual species to whole genera.</title>
        <authorList>
            <person name="Goeker M."/>
        </authorList>
    </citation>
    <scope>NUCLEOTIDE SEQUENCE [LARGE SCALE GENOMIC DNA]</scope>
    <source>
        <strain evidence="5 6">DSM 27372</strain>
    </source>
</reference>
<feature type="domain" description="HTH araC/xylS-type" evidence="4">
    <location>
        <begin position="213"/>
        <end position="318"/>
    </location>
</feature>
<keyword evidence="3" id="KW-0804">Transcription</keyword>
<evidence type="ECO:0000256" key="1">
    <source>
        <dbReference type="ARBA" id="ARBA00023015"/>
    </source>
</evidence>
<dbReference type="Gene3D" id="1.10.10.60">
    <property type="entry name" value="Homeodomain-like"/>
    <property type="match status" value="2"/>
</dbReference>
<dbReference type="SMART" id="SM00342">
    <property type="entry name" value="HTH_ARAC"/>
    <property type="match status" value="1"/>
</dbReference>
<organism evidence="5 6">
    <name type="scientific">Pedobacter nutrimenti</name>
    <dbReference type="NCBI Taxonomy" id="1241337"/>
    <lineage>
        <taxon>Bacteria</taxon>
        <taxon>Pseudomonadati</taxon>
        <taxon>Bacteroidota</taxon>
        <taxon>Sphingobacteriia</taxon>
        <taxon>Sphingobacteriales</taxon>
        <taxon>Sphingobacteriaceae</taxon>
        <taxon>Pedobacter</taxon>
    </lineage>
</organism>
<dbReference type="EMBL" id="QKLU01000003">
    <property type="protein sequence ID" value="PYF74801.1"/>
    <property type="molecule type" value="Genomic_DNA"/>
</dbReference>
<keyword evidence="2 5" id="KW-0238">DNA-binding</keyword>
<keyword evidence="6" id="KW-1185">Reference proteome</keyword>
<dbReference type="GO" id="GO:0043565">
    <property type="term" value="F:sequence-specific DNA binding"/>
    <property type="evidence" value="ECO:0007669"/>
    <property type="project" value="InterPro"/>
</dbReference>
<dbReference type="InterPro" id="IPR009057">
    <property type="entry name" value="Homeodomain-like_sf"/>
</dbReference>
<protein>
    <submittedName>
        <fullName evidence="5">AraC-like DNA-binding protein</fullName>
    </submittedName>
</protein>
<accession>A0A318UF57</accession>
<name>A0A318UF57_9SPHI</name>
<dbReference type="Pfam" id="PF12833">
    <property type="entry name" value="HTH_18"/>
    <property type="match status" value="1"/>
</dbReference>
<dbReference type="GO" id="GO:0003700">
    <property type="term" value="F:DNA-binding transcription factor activity"/>
    <property type="evidence" value="ECO:0007669"/>
    <property type="project" value="InterPro"/>
</dbReference>
<dbReference type="AlphaFoldDB" id="A0A318UF57"/>
<sequence>MVLLSVIIFMITQNMKKEESSPQKIASLSQAHQVFGLPKPRHPLVSLIHGSNIPAENIKLPHHHVLGFYKISYKPKLSGQLKYGQSYYDFDEGGLLFAAPGQIMGNNDNDASVCSEYTLLIHPDFFLSYPLSKEIKKYGFFSYSTNEALHLSEEEKATIMEIFKMIQNELNSRIDDFSQDVVISQIELLLNYANRFYKRQFITRKALNNDLLQKLEEILEHYFESNNALSHGIPTVQQLSEKLNISPTYLSDILRNLTGQNAQQHIHYKLIEKAKEKLSTTNLSVSEVAYELGFEHPQSFSKLFKTKTSLSPIAFRRSFHQAG</sequence>
<gene>
    <name evidence="5" type="ORF">B0O44_103247</name>
</gene>
<evidence type="ECO:0000313" key="6">
    <source>
        <dbReference type="Proteomes" id="UP000248198"/>
    </source>
</evidence>
<evidence type="ECO:0000313" key="5">
    <source>
        <dbReference type="EMBL" id="PYF74801.1"/>
    </source>
</evidence>
<dbReference type="Proteomes" id="UP000248198">
    <property type="component" value="Unassembled WGS sequence"/>
</dbReference>
<dbReference type="SUPFAM" id="SSF46689">
    <property type="entry name" value="Homeodomain-like"/>
    <property type="match status" value="1"/>
</dbReference>
<proteinExistence type="predicted"/>
<dbReference type="PROSITE" id="PS01124">
    <property type="entry name" value="HTH_ARAC_FAMILY_2"/>
    <property type="match status" value="1"/>
</dbReference>